<keyword evidence="3" id="KW-0732">Signal</keyword>
<keyword evidence="2" id="KW-0472">Membrane</keyword>
<dbReference type="GO" id="GO:0019867">
    <property type="term" value="C:outer membrane"/>
    <property type="evidence" value="ECO:0007669"/>
    <property type="project" value="InterPro"/>
</dbReference>
<evidence type="ECO:0000313" key="5">
    <source>
        <dbReference type="EMBL" id="BDS12875.1"/>
    </source>
</evidence>
<dbReference type="RefSeq" id="WP_264788220.1">
    <property type="nucleotide sequence ID" value="NZ_AP026867.1"/>
</dbReference>
<sequence>MIKKVAFFLFIFYLPFLLSAQKGDSTLTTAPGLLTIQPLDKEKKFFKQQRIKFEYRVQDSSQVQKQLYDILKQLHGSAYLTASVDTLFQDENNYTAYFFVGERYEWASLTNGNVAPAFLSAIGFRERLYTNQPFYYKEVVQLQEKLLTYLENHGYPFAQVYIDSVRIEASEIAAKIYFEKGPLIFFDALKIKGRSRNPKRQNKKKKVRITPGFMASYLGIRKDKLYSEKLVKKVQNRINALRYLNNYQTPYVIFRDRKAELNLFLMDRPSSKIDVLLGFLPTKDAVTGQQKFDFTGNIDIDLINPLGTGKRLQFKWQQLSLGTSDLLVRFGWPYLLKTPLGVDLAFKLYKRDSAYIDIITDVGLQYLFNGNSYIKAFWVNTNTNLINIDTNTIKSTRRLPAMLDIDNTSFGLAFYYDNLDYKYNPRKGFETKLVASFSLKRVRKNNTIEEISDPLDSTFNFASLYDTIVPNTFQYRFLVEHSHFFQLLKWSTLMARFKGGVIISKDPIYDNETFRIGGNKLLRGFDEEALLATWYNVLSLEWRFLFGRNSYAYLFGDFAYIQKQTISSAAYSDFPIGFGVGVALETKVGIFALSYALGTQQGNPILFNNSKVHFGYVYSF</sequence>
<evidence type="ECO:0000256" key="2">
    <source>
        <dbReference type="ARBA" id="ARBA00023136"/>
    </source>
</evidence>
<reference evidence="5" key="1">
    <citation type="submission" date="2022-09" db="EMBL/GenBank/DDBJ databases">
        <title>Aureispira anguillicida sp. nov., isolated from Leptocephalus of Japanese eel Anguilla japonica.</title>
        <authorList>
            <person name="Yuasa K."/>
            <person name="Mekata T."/>
            <person name="Ikunari K."/>
        </authorList>
    </citation>
    <scope>NUCLEOTIDE SEQUENCE</scope>
    <source>
        <strain evidence="5">EL160426</strain>
    </source>
</reference>
<name>A0A915YGR9_9BACT</name>
<evidence type="ECO:0000313" key="6">
    <source>
        <dbReference type="Proteomes" id="UP001060919"/>
    </source>
</evidence>
<organism evidence="5 6">
    <name type="scientific">Aureispira anguillae</name>
    <dbReference type="NCBI Taxonomy" id="2864201"/>
    <lineage>
        <taxon>Bacteria</taxon>
        <taxon>Pseudomonadati</taxon>
        <taxon>Bacteroidota</taxon>
        <taxon>Saprospiria</taxon>
        <taxon>Saprospirales</taxon>
        <taxon>Saprospiraceae</taxon>
        <taxon>Aureispira</taxon>
    </lineage>
</organism>
<evidence type="ECO:0000259" key="4">
    <source>
        <dbReference type="Pfam" id="PF01103"/>
    </source>
</evidence>
<protein>
    <submittedName>
        <fullName evidence="5">BamA/TamA family outer membrane protein</fullName>
    </submittedName>
</protein>
<feature type="domain" description="Bacterial surface antigen (D15)" evidence="4">
    <location>
        <begin position="304"/>
        <end position="602"/>
    </location>
</feature>
<accession>A0A915YGR9</accession>
<dbReference type="AlphaFoldDB" id="A0A915YGR9"/>
<comment type="subcellular location">
    <subcellularLocation>
        <location evidence="1">Membrane</location>
    </subcellularLocation>
</comment>
<dbReference type="InterPro" id="IPR000184">
    <property type="entry name" value="Bac_surfAg_D15"/>
</dbReference>
<dbReference type="Gene3D" id="2.40.160.50">
    <property type="entry name" value="membrane protein fhac: a member of the omp85/tpsb transporter family"/>
    <property type="match status" value="1"/>
</dbReference>
<feature type="chain" id="PRO_5037839981" evidence="3">
    <location>
        <begin position="21"/>
        <end position="620"/>
    </location>
</feature>
<proteinExistence type="predicted"/>
<dbReference type="KEGG" id="aup:AsAng_0036000"/>
<evidence type="ECO:0000256" key="3">
    <source>
        <dbReference type="SAM" id="SignalP"/>
    </source>
</evidence>
<feature type="signal peptide" evidence="3">
    <location>
        <begin position="1"/>
        <end position="20"/>
    </location>
</feature>
<dbReference type="Pfam" id="PF01103">
    <property type="entry name" value="Omp85"/>
    <property type="match status" value="1"/>
</dbReference>
<dbReference type="Proteomes" id="UP001060919">
    <property type="component" value="Chromosome"/>
</dbReference>
<gene>
    <name evidence="5" type="ORF">AsAng_0036000</name>
</gene>
<evidence type="ECO:0000256" key="1">
    <source>
        <dbReference type="ARBA" id="ARBA00004370"/>
    </source>
</evidence>
<dbReference type="EMBL" id="AP026867">
    <property type="protein sequence ID" value="BDS12875.1"/>
    <property type="molecule type" value="Genomic_DNA"/>
</dbReference>
<keyword evidence="6" id="KW-1185">Reference proteome</keyword>